<feature type="domain" description="Serine/threonine specific protein phosphatases" evidence="3">
    <location>
        <begin position="157"/>
        <end position="162"/>
    </location>
</feature>
<evidence type="ECO:0000256" key="2">
    <source>
        <dbReference type="SAM" id="MobiDB-lite"/>
    </source>
</evidence>
<dbReference type="Pfam" id="PF00149">
    <property type="entry name" value="Metallophos"/>
    <property type="match status" value="1"/>
</dbReference>
<organism evidence="4 5">
    <name type="scientific">Pristionchus fissidentatus</name>
    <dbReference type="NCBI Taxonomy" id="1538716"/>
    <lineage>
        <taxon>Eukaryota</taxon>
        <taxon>Metazoa</taxon>
        <taxon>Ecdysozoa</taxon>
        <taxon>Nematoda</taxon>
        <taxon>Chromadorea</taxon>
        <taxon>Rhabditida</taxon>
        <taxon>Rhabditina</taxon>
        <taxon>Diplogasteromorpha</taxon>
        <taxon>Diplogasteroidea</taxon>
        <taxon>Neodiplogasteridae</taxon>
        <taxon>Pristionchus</taxon>
    </lineage>
</organism>
<proteinExistence type="inferred from homology"/>
<dbReference type="Proteomes" id="UP001432322">
    <property type="component" value="Unassembled WGS sequence"/>
</dbReference>
<dbReference type="EMBL" id="BTSY01000003">
    <property type="protein sequence ID" value="GMT18422.1"/>
    <property type="molecule type" value="Genomic_DNA"/>
</dbReference>
<feature type="region of interest" description="Disordered" evidence="2">
    <location>
        <begin position="1"/>
        <end position="29"/>
    </location>
</feature>
<accession>A0AAV5VI60</accession>
<dbReference type="PROSITE" id="PS00125">
    <property type="entry name" value="SER_THR_PHOSPHATASE"/>
    <property type="match status" value="1"/>
</dbReference>
<dbReference type="GO" id="GO:0005737">
    <property type="term" value="C:cytoplasm"/>
    <property type="evidence" value="ECO:0007669"/>
    <property type="project" value="TreeGrafter"/>
</dbReference>
<dbReference type="PANTHER" id="PTHR11668">
    <property type="entry name" value="SERINE/THREONINE PROTEIN PHOSPHATASE"/>
    <property type="match status" value="1"/>
</dbReference>
<evidence type="ECO:0000313" key="5">
    <source>
        <dbReference type="Proteomes" id="UP001432322"/>
    </source>
</evidence>
<dbReference type="PANTHER" id="PTHR11668:SF491">
    <property type="entry name" value="SERINE_THREONINE-PROTEIN PHOSPHATASE"/>
    <property type="match status" value="1"/>
</dbReference>
<reference evidence="4" key="1">
    <citation type="submission" date="2023-10" db="EMBL/GenBank/DDBJ databases">
        <title>Genome assembly of Pristionchus species.</title>
        <authorList>
            <person name="Yoshida K."/>
            <person name="Sommer R.J."/>
        </authorList>
    </citation>
    <scope>NUCLEOTIDE SEQUENCE</scope>
    <source>
        <strain evidence="4">RS5133</strain>
    </source>
</reference>
<dbReference type="SUPFAM" id="SSF56300">
    <property type="entry name" value="Metallo-dependent phosphatases"/>
    <property type="match status" value="1"/>
</dbReference>
<dbReference type="InterPro" id="IPR029052">
    <property type="entry name" value="Metallo-depent_PP-like"/>
</dbReference>
<evidence type="ECO:0000256" key="1">
    <source>
        <dbReference type="RuleBase" id="RU004273"/>
    </source>
</evidence>
<comment type="caution">
    <text evidence="4">The sequence shown here is derived from an EMBL/GenBank/DDBJ whole genome shotgun (WGS) entry which is preliminary data.</text>
</comment>
<gene>
    <name evidence="4" type="ORF">PFISCL1PPCAC_9719</name>
</gene>
<dbReference type="PRINTS" id="PR00114">
    <property type="entry name" value="STPHPHTASE"/>
</dbReference>
<dbReference type="FunFam" id="3.60.21.10:FF:000290">
    <property type="entry name" value="Uncharacterized protein"/>
    <property type="match status" value="1"/>
</dbReference>
<comment type="similarity">
    <text evidence="1">Belongs to the PPP phosphatase family.</text>
</comment>
<feature type="non-terminal residue" evidence="4">
    <location>
        <position position="373"/>
    </location>
</feature>
<keyword evidence="5" id="KW-1185">Reference proteome</keyword>
<evidence type="ECO:0000313" key="4">
    <source>
        <dbReference type="EMBL" id="GMT18422.1"/>
    </source>
</evidence>
<comment type="catalytic activity">
    <reaction evidence="1">
        <text>O-phospho-L-threonyl-[protein] + H2O = L-threonyl-[protein] + phosphate</text>
        <dbReference type="Rhea" id="RHEA:47004"/>
        <dbReference type="Rhea" id="RHEA-COMP:11060"/>
        <dbReference type="Rhea" id="RHEA-COMP:11605"/>
        <dbReference type="ChEBI" id="CHEBI:15377"/>
        <dbReference type="ChEBI" id="CHEBI:30013"/>
        <dbReference type="ChEBI" id="CHEBI:43474"/>
        <dbReference type="ChEBI" id="CHEBI:61977"/>
        <dbReference type="EC" id="3.1.3.16"/>
    </reaction>
</comment>
<protein>
    <recommendedName>
        <fullName evidence="1">Serine/threonine-protein phosphatase</fullName>
        <ecNumber evidence="1">3.1.3.16</ecNumber>
    </recommendedName>
</protein>
<feature type="non-terminal residue" evidence="4">
    <location>
        <position position="1"/>
    </location>
</feature>
<dbReference type="InterPro" id="IPR006186">
    <property type="entry name" value="Ser/Thr-sp_prot-phosphatase"/>
</dbReference>
<name>A0AAV5VI60_9BILA</name>
<dbReference type="GO" id="GO:0004722">
    <property type="term" value="F:protein serine/threonine phosphatase activity"/>
    <property type="evidence" value="ECO:0007669"/>
    <property type="project" value="UniProtKB-EC"/>
</dbReference>
<sequence length="373" mass="42402">GAKKNKYTPRKKKSGGETPPTGSSEGSLRGRSKKFLYKYIKKQTDSKWKDNYFPYKYNDIRRIIGLAKQIFQEEPTLVECGAPAVVVGDLHGQYQDLLRVFNFFGVKRRKEGGIKPGWLTQKYVFLGDYIDRGKQSIEVMTVCFSLKVVFPNCFFLLRGNHETKAINKQYGFMQELEERFPKDQADKLFSEFNEAFTYMPLACIIGNSILCMHGGISPKLSSLQDILDIPKPLVDPNANELACDLMWSDPMIGLKGYKENAVRGVSVHFGEDALEEVMDKLNLHMVVRGHQMMMNGFNFFHSHKLVTIFSAASYYPERANRGAVLFVSKEFRVGFKILVPSKGGAGKKVFRGDHEISNDYDDGHVKKVDEDIK</sequence>
<dbReference type="InterPro" id="IPR004843">
    <property type="entry name" value="Calcineurin-like_PHP"/>
</dbReference>
<dbReference type="EC" id="3.1.3.16" evidence="1"/>
<dbReference type="InterPro" id="IPR050341">
    <property type="entry name" value="PP1_catalytic_subunit"/>
</dbReference>
<feature type="compositionally biased region" description="Basic residues" evidence="2">
    <location>
        <begin position="1"/>
        <end position="13"/>
    </location>
</feature>
<dbReference type="GO" id="GO:0005634">
    <property type="term" value="C:nucleus"/>
    <property type="evidence" value="ECO:0007669"/>
    <property type="project" value="TreeGrafter"/>
</dbReference>
<dbReference type="Gene3D" id="3.60.21.10">
    <property type="match status" value="1"/>
</dbReference>
<keyword evidence="1" id="KW-0378">Hydrolase</keyword>
<dbReference type="AlphaFoldDB" id="A0AAV5VI60"/>
<dbReference type="SMART" id="SM00156">
    <property type="entry name" value="PP2Ac"/>
    <property type="match status" value="1"/>
</dbReference>
<evidence type="ECO:0000259" key="3">
    <source>
        <dbReference type="PROSITE" id="PS00125"/>
    </source>
</evidence>